<dbReference type="EMBL" id="VZDO01000018">
    <property type="protein sequence ID" value="KAB0677233.1"/>
    <property type="molecule type" value="Genomic_DNA"/>
</dbReference>
<sequence length="233" mass="24668">MVACAETLDNRTIQAATPYPTELGTAAAFFRHYPAARCGERAFDADTVVYVCVTNGRPQQFTFDTGIPGLLVLTGVSLNGETPNLDGSLQQLTAELGIAAGTGNSAETGNGAARTAANANRTAAKRPPPFVGAWGQSAATCAERDDFFVNTLIGPTKLVRNELECRITAASPIGSTWILALACANAGDDLDTLARVTLDTPDRMTFELKDGTKENLRRCPGPVPAEYESVFHE</sequence>
<evidence type="ECO:0000313" key="2">
    <source>
        <dbReference type="Proteomes" id="UP000432089"/>
    </source>
</evidence>
<proteinExistence type="predicted"/>
<accession>A0A7V7PLH5</accession>
<protein>
    <submittedName>
        <fullName evidence="1">Uncharacterized protein</fullName>
    </submittedName>
</protein>
<reference evidence="1 2" key="1">
    <citation type="submission" date="2019-09" db="EMBL/GenBank/DDBJ databases">
        <title>YIM 132180 draft genome.</title>
        <authorList>
            <person name="Zhang K."/>
        </authorList>
    </citation>
    <scope>NUCLEOTIDE SEQUENCE [LARGE SCALE GENOMIC DNA]</scope>
    <source>
        <strain evidence="1 2">YIM 132180</strain>
    </source>
</reference>
<dbReference type="AlphaFoldDB" id="A0A7V7PLH5"/>
<evidence type="ECO:0000313" key="1">
    <source>
        <dbReference type="EMBL" id="KAB0677233.1"/>
    </source>
</evidence>
<gene>
    <name evidence="1" type="ORF">F6X38_19150</name>
</gene>
<comment type="caution">
    <text evidence="1">The sequence shown here is derived from an EMBL/GenBank/DDBJ whole genome shotgun (WGS) entry which is preliminary data.</text>
</comment>
<keyword evidence="2" id="KW-1185">Reference proteome</keyword>
<name>A0A7V7PLH5_9HYPH</name>
<organism evidence="1 2">
    <name type="scientific">Plantimonas leprariae</name>
    <dbReference type="NCBI Taxonomy" id="2615207"/>
    <lineage>
        <taxon>Bacteria</taxon>
        <taxon>Pseudomonadati</taxon>
        <taxon>Pseudomonadota</taxon>
        <taxon>Alphaproteobacteria</taxon>
        <taxon>Hyphomicrobiales</taxon>
        <taxon>Aurantimonadaceae</taxon>
        <taxon>Plantimonas</taxon>
    </lineage>
</organism>
<dbReference type="RefSeq" id="WP_150972508.1">
    <property type="nucleotide sequence ID" value="NZ_VZDO01000018.1"/>
</dbReference>
<dbReference type="Proteomes" id="UP000432089">
    <property type="component" value="Unassembled WGS sequence"/>
</dbReference>